<protein>
    <submittedName>
        <fullName evidence="1">Uncharacterized protein</fullName>
    </submittedName>
</protein>
<evidence type="ECO:0000313" key="1">
    <source>
        <dbReference type="EnsemblMetazoa" id="Aqu2.1.33264_001"/>
    </source>
</evidence>
<organism evidence="1">
    <name type="scientific">Amphimedon queenslandica</name>
    <name type="common">Sponge</name>
    <dbReference type="NCBI Taxonomy" id="400682"/>
    <lineage>
        <taxon>Eukaryota</taxon>
        <taxon>Metazoa</taxon>
        <taxon>Porifera</taxon>
        <taxon>Demospongiae</taxon>
        <taxon>Heteroscleromorpha</taxon>
        <taxon>Haplosclerida</taxon>
        <taxon>Niphatidae</taxon>
        <taxon>Amphimedon</taxon>
    </lineage>
</organism>
<proteinExistence type="predicted"/>
<name>A0A1X7V0E9_AMPQE</name>
<dbReference type="AlphaFoldDB" id="A0A1X7V0E9"/>
<accession>A0A1X7V0E9</accession>
<dbReference type="EnsemblMetazoa" id="Aqu2.1.33264_001">
    <property type="protein sequence ID" value="Aqu2.1.33264_001"/>
    <property type="gene ID" value="Aqu2.1.33264"/>
</dbReference>
<sequence length="61" mass="6933">MATPKKWSRGCDEQDCGRAIAHWTTKRPESFCSIALPRDSYCCGKSNRDMILPMLMGHTSR</sequence>
<dbReference type="InParanoid" id="A0A1X7V0E9"/>
<reference evidence="1" key="1">
    <citation type="submission" date="2017-05" db="UniProtKB">
        <authorList>
            <consortium name="EnsemblMetazoa"/>
        </authorList>
    </citation>
    <scope>IDENTIFICATION</scope>
</reference>